<evidence type="ECO:0000256" key="7">
    <source>
        <dbReference type="PIRSR" id="PIRSR000446-1"/>
    </source>
</evidence>
<dbReference type="GO" id="GO:0006633">
    <property type="term" value="P:fatty acid biosynthetic process"/>
    <property type="evidence" value="ECO:0007669"/>
    <property type="project" value="TreeGrafter"/>
</dbReference>
<dbReference type="FunFam" id="3.30.70.250:FF:000001">
    <property type="entry name" value="Malonyl CoA-acyl carrier protein transacylase"/>
    <property type="match status" value="1"/>
</dbReference>
<feature type="domain" description="Malonyl-CoA:ACP transacylase (MAT)" evidence="8">
    <location>
        <begin position="6"/>
        <end position="304"/>
    </location>
</feature>
<dbReference type="InterPro" id="IPR050858">
    <property type="entry name" value="Mal-CoA-ACP_Trans/PKS_FabD"/>
</dbReference>
<keyword evidence="10" id="KW-1185">Reference proteome</keyword>
<dbReference type="InterPro" id="IPR004410">
    <property type="entry name" value="Malonyl_CoA-ACP_transAc_FabD"/>
</dbReference>
<evidence type="ECO:0000313" key="9">
    <source>
        <dbReference type="EMBL" id="PTU31921.1"/>
    </source>
</evidence>
<proteinExistence type="inferred from homology"/>
<dbReference type="Proteomes" id="UP000244248">
    <property type="component" value="Unassembled WGS sequence"/>
</dbReference>
<evidence type="ECO:0000256" key="5">
    <source>
        <dbReference type="ARBA" id="ARBA00048462"/>
    </source>
</evidence>
<dbReference type="Pfam" id="PF00698">
    <property type="entry name" value="Acyl_transf_1"/>
    <property type="match status" value="1"/>
</dbReference>
<evidence type="ECO:0000256" key="6">
    <source>
        <dbReference type="PIRNR" id="PIRNR000446"/>
    </source>
</evidence>
<feature type="active site" evidence="7">
    <location>
        <position position="198"/>
    </location>
</feature>
<comment type="catalytic activity">
    <reaction evidence="5 6">
        <text>holo-[ACP] + malonyl-CoA = malonyl-[ACP] + CoA</text>
        <dbReference type="Rhea" id="RHEA:41792"/>
        <dbReference type="Rhea" id="RHEA-COMP:9623"/>
        <dbReference type="Rhea" id="RHEA-COMP:9685"/>
        <dbReference type="ChEBI" id="CHEBI:57287"/>
        <dbReference type="ChEBI" id="CHEBI:57384"/>
        <dbReference type="ChEBI" id="CHEBI:64479"/>
        <dbReference type="ChEBI" id="CHEBI:78449"/>
        <dbReference type="EC" id="2.3.1.39"/>
    </reaction>
</comment>
<protein>
    <recommendedName>
        <fullName evidence="2 6">Malonyl CoA-acyl carrier protein transacylase</fullName>
        <ecNumber evidence="1 6">2.3.1.39</ecNumber>
    </recommendedName>
</protein>
<keyword evidence="4 6" id="KW-0012">Acyltransferase</keyword>
<gene>
    <name evidence="9" type="primary">fabD</name>
    <name evidence="9" type="ORF">CJD38_04350</name>
</gene>
<evidence type="ECO:0000256" key="1">
    <source>
        <dbReference type="ARBA" id="ARBA00013258"/>
    </source>
</evidence>
<reference evidence="9 10" key="1">
    <citation type="submission" date="2018-04" db="EMBL/GenBank/DDBJ databases">
        <title>Novel species isolated from glacier.</title>
        <authorList>
            <person name="Liu Q."/>
            <person name="Xin Y.-H."/>
        </authorList>
    </citation>
    <scope>NUCLEOTIDE SEQUENCE [LARGE SCALE GENOMIC DNA]</scope>
    <source>
        <strain evidence="9 10">GT1R17</strain>
    </source>
</reference>
<comment type="similarity">
    <text evidence="6">Belongs to the fabD family.</text>
</comment>
<keyword evidence="3 6" id="KW-0808">Transferase</keyword>
<dbReference type="PANTHER" id="PTHR42681">
    <property type="entry name" value="MALONYL-COA-ACYL CARRIER PROTEIN TRANSACYLASE, MITOCHONDRIAL"/>
    <property type="match status" value="1"/>
</dbReference>
<dbReference type="EC" id="2.3.1.39" evidence="1 6"/>
<dbReference type="InterPro" id="IPR024925">
    <property type="entry name" value="Malonyl_CoA-ACP_transAc"/>
</dbReference>
<name>A0A2T5MH62_9GAMM</name>
<dbReference type="InterPro" id="IPR016036">
    <property type="entry name" value="Malonyl_transacylase_ACP-bd"/>
</dbReference>
<evidence type="ECO:0000256" key="4">
    <source>
        <dbReference type="ARBA" id="ARBA00023315"/>
    </source>
</evidence>
<dbReference type="SUPFAM" id="SSF52151">
    <property type="entry name" value="FabD/lysophospholipase-like"/>
    <property type="match status" value="1"/>
</dbReference>
<dbReference type="GO" id="GO:0005829">
    <property type="term" value="C:cytosol"/>
    <property type="evidence" value="ECO:0007669"/>
    <property type="project" value="TreeGrafter"/>
</dbReference>
<dbReference type="InterPro" id="IPR014043">
    <property type="entry name" value="Acyl_transferase_dom"/>
</dbReference>
<evidence type="ECO:0000259" key="8">
    <source>
        <dbReference type="SMART" id="SM00827"/>
    </source>
</evidence>
<dbReference type="EMBL" id="QANS01000002">
    <property type="protein sequence ID" value="PTU31921.1"/>
    <property type="molecule type" value="Genomic_DNA"/>
</dbReference>
<dbReference type="SUPFAM" id="SSF55048">
    <property type="entry name" value="Probable ACP-binding domain of malonyl-CoA ACP transacylase"/>
    <property type="match status" value="1"/>
</dbReference>
<dbReference type="InterPro" id="IPR016035">
    <property type="entry name" value="Acyl_Trfase/lysoPLipase"/>
</dbReference>
<dbReference type="SMART" id="SM00827">
    <property type="entry name" value="PKS_AT"/>
    <property type="match status" value="1"/>
</dbReference>
<dbReference type="Gene3D" id="3.40.366.10">
    <property type="entry name" value="Malonyl-Coenzyme A Acyl Carrier Protein, domain 2"/>
    <property type="match status" value="1"/>
</dbReference>
<dbReference type="Gene3D" id="3.30.70.250">
    <property type="entry name" value="Malonyl-CoA ACP transacylase, ACP-binding"/>
    <property type="match status" value="1"/>
</dbReference>
<dbReference type="InterPro" id="IPR001227">
    <property type="entry name" value="Ac_transferase_dom_sf"/>
</dbReference>
<evidence type="ECO:0000256" key="3">
    <source>
        <dbReference type="ARBA" id="ARBA00022679"/>
    </source>
</evidence>
<evidence type="ECO:0000256" key="2">
    <source>
        <dbReference type="ARBA" id="ARBA00018953"/>
    </source>
</evidence>
<dbReference type="OrthoDB" id="9808564at2"/>
<accession>A0A2T5MH62</accession>
<comment type="caution">
    <text evidence="9">The sequence shown here is derived from an EMBL/GenBank/DDBJ whole genome shotgun (WGS) entry which is preliminary data.</text>
</comment>
<sequence length="310" mass="32499">MKYAMLFPGQGSQAVGMLSGHDAPEIAATFAEASQVLGWDVQGLVTQGPAEELNRTERTQPALLAASIAVWRVWQKQGLPAPSALAGHSLGEYSALVAAGALDFADALKIVELRGQLMQAAVPQGTGGMVAVIGLDDDKVQEICKAYPGSEVLEPVNYNAPGQVVVAGQTAALEWLAANGKSLGARMVMKLPVSVPSHCSLMKDAAEKLAARLAQAQIHSPVIPVLHNLDAEARTDADSIRQALKEQLYRPVLWTRTIQNLQSQGLSQFFECGPGKVLCGLGKRISAEAKSGALEDAASMAAAVETVKAG</sequence>
<dbReference type="PIRSF" id="PIRSF000446">
    <property type="entry name" value="Mct"/>
    <property type="match status" value="1"/>
</dbReference>
<organism evidence="9 10">
    <name type="scientific">Stenotrophobium rhamnosiphilum</name>
    <dbReference type="NCBI Taxonomy" id="2029166"/>
    <lineage>
        <taxon>Bacteria</taxon>
        <taxon>Pseudomonadati</taxon>
        <taxon>Pseudomonadota</taxon>
        <taxon>Gammaproteobacteria</taxon>
        <taxon>Nevskiales</taxon>
        <taxon>Nevskiaceae</taxon>
        <taxon>Stenotrophobium</taxon>
    </lineage>
</organism>
<dbReference type="GO" id="GO:0004314">
    <property type="term" value="F:[acyl-carrier-protein] S-malonyltransferase activity"/>
    <property type="evidence" value="ECO:0007669"/>
    <property type="project" value="UniProtKB-EC"/>
</dbReference>
<dbReference type="NCBIfam" id="TIGR00128">
    <property type="entry name" value="fabD"/>
    <property type="match status" value="1"/>
</dbReference>
<feature type="active site" evidence="7">
    <location>
        <position position="89"/>
    </location>
</feature>
<evidence type="ECO:0000313" key="10">
    <source>
        <dbReference type="Proteomes" id="UP000244248"/>
    </source>
</evidence>
<dbReference type="AlphaFoldDB" id="A0A2T5MH62"/>
<dbReference type="PANTHER" id="PTHR42681:SF1">
    <property type="entry name" value="MALONYL-COA-ACYL CARRIER PROTEIN TRANSACYLASE, MITOCHONDRIAL"/>
    <property type="match status" value="1"/>
</dbReference>
<dbReference type="RefSeq" id="WP_107939112.1">
    <property type="nucleotide sequence ID" value="NZ_QANS01000002.1"/>
</dbReference>